<comment type="caution">
    <text evidence="1">The sequence shown here is derived from an EMBL/GenBank/DDBJ whole genome shotgun (WGS) entry which is preliminary data.</text>
</comment>
<gene>
    <name evidence="1" type="ORF">EVOR1521_LOCUS12850</name>
</gene>
<evidence type="ECO:0000313" key="2">
    <source>
        <dbReference type="Proteomes" id="UP001178507"/>
    </source>
</evidence>
<dbReference type="AlphaFoldDB" id="A0AA36IF42"/>
<reference evidence="1" key="1">
    <citation type="submission" date="2023-08" db="EMBL/GenBank/DDBJ databases">
        <authorList>
            <person name="Chen Y."/>
            <person name="Shah S."/>
            <person name="Dougan E. K."/>
            <person name="Thang M."/>
            <person name="Chan C."/>
        </authorList>
    </citation>
    <scope>NUCLEOTIDE SEQUENCE</scope>
</reference>
<proteinExistence type="predicted"/>
<accession>A0AA36IF42</accession>
<feature type="non-terminal residue" evidence="1">
    <location>
        <position position="1"/>
    </location>
</feature>
<organism evidence="1 2">
    <name type="scientific">Effrenium voratum</name>
    <dbReference type="NCBI Taxonomy" id="2562239"/>
    <lineage>
        <taxon>Eukaryota</taxon>
        <taxon>Sar</taxon>
        <taxon>Alveolata</taxon>
        <taxon>Dinophyceae</taxon>
        <taxon>Suessiales</taxon>
        <taxon>Symbiodiniaceae</taxon>
        <taxon>Effrenium</taxon>
    </lineage>
</organism>
<dbReference type="EMBL" id="CAUJNA010001382">
    <property type="protein sequence ID" value="CAJ1386593.1"/>
    <property type="molecule type" value="Genomic_DNA"/>
</dbReference>
<keyword evidence="2" id="KW-1185">Reference proteome</keyword>
<name>A0AA36IF42_9DINO</name>
<protein>
    <submittedName>
        <fullName evidence="1">Uncharacterized protein</fullName>
    </submittedName>
</protein>
<sequence>NAHLSWRARLKPEWVAVHPANRDGSGVSPSCVHQLASDISECGWDWAQIRALCVELSHKEIPLVVKFNQELDAHVDDTMKLAPIIKETIRYGSLSASHTNCALRLFAASCLHDGNPDLLVKGKLSLHQLRDKDAAYADAAENGLTWSIISSTVITRYPALCGLLQQAMNTGAQLQRQEGELQICLRLLGAWQQEAKSKPDTQVQFKEIRSKVLRTKPSCSNAAPFMYTFILRYGGGADGQWIRESEQFVKRAGGSQRQLGPDRWDNLSLPGKGGEHLLRLRHAALRVSYIEEKPLSVSDLRRLLRSNDAAAAEQLMQDVRELGRITLASDLHQEVLLFEHQIVTQLLDRTGRLPSMEHAAQAFIVKVQERGGPLLTEKWSAFTVEKPAVAGPMLTYDRHGELAECEAIVKELGFNAGDAVMRRADKVAATISGFTQSHVILRIESGLISGTAKVLAKSFSKKEWTHCAAKKEVEEVQEHWQHRIGSHVEFGVLYLKGKITAALLQEELKHLDTLQHLTIQAKPFKNVVATKNFATNKLVLVPMTTRISTQLQKSGAQLLGELMAGPEGGLSFWLVPCFAAPKPHPEGSKGMIAPFWLVQTTEQPDEANMEVTPDLGSHNESDKLIHQVTIKVPVMKNTRAIKAGEQLVVHRKKDTKVPDLEEIIPTAAPMKRRRLKTSE</sequence>
<evidence type="ECO:0000313" key="1">
    <source>
        <dbReference type="EMBL" id="CAJ1386593.1"/>
    </source>
</evidence>
<dbReference type="Proteomes" id="UP001178507">
    <property type="component" value="Unassembled WGS sequence"/>
</dbReference>